<accession>A0A9P0Q8Y0</accession>
<reference evidence="1" key="1">
    <citation type="submission" date="2022-03" db="EMBL/GenBank/DDBJ databases">
        <authorList>
            <person name="Sayadi A."/>
        </authorList>
    </citation>
    <scope>NUCLEOTIDE SEQUENCE</scope>
</reference>
<evidence type="ECO:0000313" key="1">
    <source>
        <dbReference type="EMBL" id="CAH2015282.1"/>
    </source>
</evidence>
<gene>
    <name evidence="1" type="ORF">ACAOBT_LOCUS34655</name>
</gene>
<evidence type="ECO:0000313" key="2">
    <source>
        <dbReference type="Proteomes" id="UP001152888"/>
    </source>
</evidence>
<name>A0A9P0Q8Y0_ACAOB</name>
<sequence>MLCFKIDKGMCIRLSQPVKTASSATPCVRTGVRSLGCMPARCHLLHPSSTETKENHSVISIWPMFCATNCVINSHVTNLITLITV</sequence>
<keyword evidence="2" id="KW-1185">Reference proteome</keyword>
<comment type="caution">
    <text evidence="1">The sequence shown here is derived from an EMBL/GenBank/DDBJ whole genome shotgun (WGS) entry which is preliminary data.</text>
</comment>
<proteinExistence type="predicted"/>
<dbReference type="Proteomes" id="UP001152888">
    <property type="component" value="Unassembled WGS sequence"/>
</dbReference>
<dbReference type="AlphaFoldDB" id="A0A9P0Q8Y0"/>
<dbReference type="EMBL" id="CAKOFQ010008654">
    <property type="protein sequence ID" value="CAH2015282.1"/>
    <property type="molecule type" value="Genomic_DNA"/>
</dbReference>
<protein>
    <submittedName>
        <fullName evidence="1">Uncharacterized protein</fullName>
    </submittedName>
</protein>
<organism evidence="1 2">
    <name type="scientific">Acanthoscelides obtectus</name>
    <name type="common">Bean weevil</name>
    <name type="synonym">Bruchus obtectus</name>
    <dbReference type="NCBI Taxonomy" id="200917"/>
    <lineage>
        <taxon>Eukaryota</taxon>
        <taxon>Metazoa</taxon>
        <taxon>Ecdysozoa</taxon>
        <taxon>Arthropoda</taxon>
        <taxon>Hexapoda</taxon>
        <taxon>Insecta</taxon>
        <taxon>Pterygota</taxon>
        <taxon>Neoptera</taxon>
        <taxon>Endopterygota</taxon>
        <taxon>Coleoptera</taxon>
        <taxon>Polyphaga</taxon>
        <taxon>Cucujiformia</taxon>
        <taxon>Chrysomeloidea</taxon>
        <taxon>Chrysomelidae</taxon>
        <taxon>Bruchinae</taxon>
        <taxon>Bruchini</taxon>
        <taxon>Acanthoscelides</taxon>
    </lineage>
</organism>